<dbReference type="AlphaFoldDB" id="A0AAN9FHM5"/>
<reference evidence="1 2" key="1">
    <citation type="submission" date="2024-01" db="EMBL/GenBank/DDBJ databases">
        <title>The genomes of 5 underutilized Papilionoideae crops provide insights into root nodulation and disease resistanc.</title>
        <authorList>
            <person name="Yuan L."/>
        </authorList>
    </citation>
    <scope>NUCLEOTIDE SEQUENCE [LARGE SCALE GENOMIC DNA]</scope>
    <source>
        <strain evidence="1">ZHUSHIDOU_FW_LH</strain>
        <tissue evidence="1">Leaf</tissue>
    </source>
</reference>
<name>A0AAN9FHM5_CROPI</name>
<evidence type="ECO:0000313" key="1">
    <source>
        <dbReference type="EMBL" id="KAK7275481.1"/>
    </source>
</evidence>
<comment type="caution">
    <text evidence="1">The sequence shown here is derived from an EMBL/GenBank/DDBJ whole genome shotgun (WGS) entry which is preliminary data.</text>
</comment>
<keyword evidence="2" id="KW-1185">Reference proteome</keyword>
<sequence>MLPRDGGSMHRILKSTPHVSCDQNVVVPFADSFVMLHFHSSKQSLDLGLAQSPLPHRPCCQEFIMDMNEYLKSFSSPWPVATIGSADYIEVFPLVKFPMSPIAAATAKQASVVTNTKATPISKGLRRSERGEHTRRRIEDAKKLNNINPKRGLLWLLQPVMHRAMSCWKPGLSDTVPPLVL</sequence>
<organism evidence="1 2">
    <name type="scientific">Crotalaria pallida</name>
    <name type="common">Smooth rattlebox</name>
    <name type="synonym">Crotalaria striata</name>
    <dbReference type="NCBI Taxonomy" id="3830"/>
    <lineage>
        <taxon>Eukaryota</taxon>
        <taxon>Viridiplantae</taxon>
        <taxon>Streptophyta</taxon>
        <taxon>Embryophyta</taxon>
        <taxon>Tracheophyta</taxon>
        <taxon>Spermatophyta</taxon>
        <taxon>Magnoliopsida</taxon>
        <taxon>eudicotyledons</taxon>
        <taxon>Gunneridae</taxon>
        <taxon>Pentapetalae</taxon>
        <taxon>rosids</taxon>
        <taxon>fabids</taxon>
        <taxon>Fabales</taxon>
        <taxon>Fabaceae</taxon>
        <taxon>Papilionoideae</taxon>
        <taxon>50 kb inversion clade</taxon>
        <taxon>genistoids sensu lato</taxon>
        <taxon>core genistoids</taxon>
        <taxon>Crotalarieae</taxon>
        <taxon>Crotalaria</taxon>
    </lineage>
</organism>
<evidence type="ECO:0000313" key="2">
    <source>
        <dbReference type="Proteomes" id="UP001372338"/>
    </source>
</evidence>
<accession>A0AAN9FHM5</accession>
<dbReference type="EMBL" id="JAYWIO010000003">
    <property type="protein sequence ID" value="KAK7275481.1"/>
    <property type="molecule type" value="Genomic_DNA"/>
</dbReference>
<dbReference type="Proteomes" id="UP001372338">
    <property type="component" value="Unassembled WGS sequence"/>
</dbReference>
<proteinExistence type="predicted"/>
<protein>
    <submittedName>
        <fullName evidence="1">Uncharacterized protein</fullName>
    </submittedName>
</protein>
<gene>
    <name evidence="1" type="ORF">RIF29_16600</name>
</gene>